<dbReference type="PRINTS" id="PR00195">
    <property type="entry name" value="DYNAMIN"/>
</dbReference>
<dbReference type="GO" id="GO:0016020">
    <property type="term" value="C:membrane"/>
    <property type="evidence" value="ECO:0007669"/>
    <property type="project" value="TreeGrafter"/>
</dbReference>
<dbReference type="GO" id="GO:0003924">
    <property type="term" value="F:GTPase activity"/>
    <property type="evidence" value="ECO:0007669"/>
    <property type="project" value="InterPro"/>
</dbReference>
<keyword evidence="1" id="KW-0547">Nucleotide-binding</keyword>
<dbReference type="Pfam" id="PF01031">
    <property type="entry name" value="Dynamin_M"/>
    <property type="match status" value="1"/>
</dbReference>
<feature type="domain" description="Dynamin-type G" evidence="4">
    <location>
        <begin position="28"/>
        <end position="315"/>
    </location>
</feature>
<dbReference type="PANTHER" id="PTHR11566">
    <property type="entry name" value="DYNAMIN"/>
    <property type="match status" value="1"/>
</dbReference>
<evidence type="ECO:0000256" key="1">
    <source>
        <dbReference type="ARBA" id="ARBA00022741"/>
    </source>
</evidence>
<sequence length="780" mass="87722">MSSIPQDLIDPKQIALFDAIDRVSGFQGIDPPELVVIGDQSNGKSSVLEAIARFQFPVHDGLCTRFPIKLILRRSKEERTYISITPEPSRTVEEKELREFARQIPPHDDLKAWIERAATVMNVPSTVKKFSDDVLVIKKYGPDLPCLSLLDLPGLFRVETENQDRASRAQVEAMVQRYIKSQRNIVLLVVSAQSPFNTHTAPETVQKLLRDDPGLAERVVGVLTCPDMAQSPDEAISLLKGQVYSELSKHPWVTVKNQTNDERESRETLEERDLKEEMFFCEGRWQSVPQAQKGIKALRTTLKEVLWTHTRHELRGLIDEVRREIAKSENAIAGFGQPRDTREAQRAYLSNIVGKFQKLVREGVDGSYRNEDCKKSHLTQESCPDCTPFFPRFGDNSPESQERRLCSRVRALCRAFAIAMRRFGKTKIVVYDAEGGGAIDGASNDEELGERSLLSPDTIKEFYTHEEPSRTDPRSYERYVDDQIEQWRGGEPRGESSHRVYTGLFEEQSDKWLNIATKHLVATWKSVRRFVELALAAACSDSELRDSLKKHTIDPQLKELEQEATKDMKNLLHCHDHGMSGFYDSFIDFQRIQPHTRDFAGRLAHSLLDGYETAAAGKSGGFDSWYQTIGEALLNTILPKNGLFINDVVRGELVGMVRGTLAQLADTSSNTSPMAEGAAIKLAAQVGSTASKRVIEHVETYYEISMLAFVGYVNALVIGKGILQKLPDTILTHELVDGLDAETLKYIAGETTDVTEKREKEKQNLEVLKGVLDTLTAFHG</sequence>
<dbReference type="InterPro" id="IPR022812">
    <property type="entry name" value="Dynamin"/>
</dbReference>
<dbReference type="InterPro" id="IPR000375">
    <property type="entry name" value="Dynamin_stalk"/>
</dbReference>
<dbReference type="Proteomes" id="UP000028545">
    <property type="component" value="Unassembled WGS sequence"/>
</dbReference>
<name>A0A084GC72_PSEDA</name>
<proteinExistence type="predicted"/>
<evidence type="ECO:0000256" key="2">
    <source>
        <dbReference type="ARBA" id="ARBA00023134"/>
    </source>
</evidence>
<dbReference type="InterPro" id="IPR027417">
    <property type="entry name" value="P-loop_NTPase"/>
</dbReference>
<dbReference type="GO" id="GO:0008017">
    <property type="term" value="F:microtubule binding"/>
    <property type="evidence" value="ECO:0007669"/>
    <property type="project" value="TreeGrafter"/>
</dbReference>
<dbReference type="OrthoDB" id="5061070at2759"/>
<comment type="caution">
    <text evidence="5">The sequence shown here is derived from an EMBL/GenBank/DDBJ whole genome shotgun (WGS) entry which is preliminary data.</text>
</comment>
<evidence type="ECO:0000259" key="3">
    <source>
        <dbReference type="PROSITE" id="PS51388"/>
    </source>
</evidence>
<dbReference type="EMBL" id="JOWA01000086">
    <property type="protein sequence ID" value="KEZ44934.1"/>
    <property type="molecule type" value="Genomic_DNA"/>
</dbReference>
<dbReference type="AlphaFoldDB" id="A0A084GC72"/>
<dbReference type="InterPro" id="IPR030381">
    <property type="entry name" value="G_DYNAMIN_dom"/>
</dbReference>
<dbReference type="GO" id="GO:0005874">
    <property type="term" value="C:microtubule"/>
    <property type="evidence" value="ECO:0007669"/>
    <property type="project" value="TreeGrafter"/>
</dbReference>
<evidence type="ECO:0000313" key="6">
    <source>
        <dbReference type="Proteomes" id="UP000028545"/>
    </source>
</evidence>
<accession>A0A084GC72</accession>
<dbReference type="GO" id="GO:0016559">
    <property type="term" value="P:peroxisome fission"/>
    <property type="evidence" value="ECO:0007669"/>
    <property type="project" value="TreeGrafter"/>
</dbReference>
<evidence type="ECO:0000259" key="4">
    <source>
        <dbReference type="PROSITE" id="PS51718"/>
    </source>
</evidence>
<dbReference type="GeneID" id="27721373"/>
<dbReference type="InterPro" id="IPR001401">
    <property type="entry name" value="Dynamin_GTPase"/>
</dbReference>
<dbReference type="GO" id="GO:0005525">
    <property type="term" value="F:GTP binding"/>
    <property type="evidence" value="ECO:0007669"/>
    <property type="project" value="InterPro"/>
</dbReference>
<dbReference type="InterPro" id="IPR020850">
    <property type="entry name" value="GED_dom"/>
</dbReference>
<dbReference type="GO" id="GO:0048312">
    <property type="term" value="P:intracellular distribution of mitochondria"/>
    <property type="evidence" value="ECO:0007669"/>
    <property type="project" value="TreeGrafter"/>
</dbReference>
<dbReference type="RefSeq" id="XP_016644733.1">
    <property type="nucleotide sequence ID" value="XM_016785357.1"/>
</dbReference>
<dbReference type="PROSITE" id="PS51388">
    <property type="entry name" value="GED"/>
    <property type="match status" value="1"/>
</dbReference>
<dbReference type="GO" id="GO:0005739">
    <property type="term" value="C:mitochondrion"/>
    <property type="evidence" value="ECO:0007669"/>
    <property type="project" value="TreeGrafter"/>
</dbReference>
<dbReference type="PANTHER" id="PTHR11566:SF21">
    <property type="entry name" value="DYNAMIN RELATED PROTEIN 1, ISOFORM A"/>
    <property type="match status" value="1"/>
</dbReference>
<dbReference type="VEuPathDB" id="FungiDB:SAPIO_CDS2301"/>
<dbReference type="InterPro" id="IPR045063">
    <property type="entry name" value="Dynamin_N"/>
</dbReference>
<feature type="domain" description="GED" evidence="3">
    <location>
        <begin position="691"/>
        <end position="780"/>
    </location>
</feature>
<dbReference type="OMA" id="PHIMSEI"/>
<evidence type="ECO:0008006" key="7">
    <source>
        <dbReference type="Google" id="ProtNLM"/>
    </source>
</evidence>
<dbReference type="GO" id="GO:0000266">
    <property type="term" value="P:mitochondrial fission"/>
    <property type="evidence" value="ECO:0007669"/>
    <property type="project" value="TreeGrafter"/>
</dbReference>
<protein>
    <recommendedName>
        <fullName evidence="7">GED domain-containing protein</fullName>
    </recommendedName>
</protein>
<dbReference type="SUPFAM" id="SSF52540">
    <property type="entry name" value="P-loop containing nucleoside triphosphate hydrolases"/>
    <property type="match status" value="1"/>
</dbReference>
<organism evidence="5 6">
    <name type="scientific">Pseudallescheria apiosperma</name>
    <name type="common">Scedosporium apiospermum</name>
    <dbReference type="NCBI Taxonomy" id="563466"/>
    <lineage>
        <taxon>Eukaryota</taxon>
        <taxon>Fungi</taxon>
        <taxon>Dikarya</taxon>
        <taxon>Ascomycota</taxon>
        <taxon>Pezizomycotina</taxon>
        <taxon>Sordariomycetes</taxon>
        <taxon>Hypocreomycetidae</taxon>
        <taxon>Microascales</taxon>
        <taxon>Microascaceae</taxon>
        <taxon>Scedosporium</taxon>
    </lineage>
</organism>
<dbReference type="Pfam" id="PF00350">
    <property type="entry name" value="Dynamin_N"/>
    <property type="match status" value="1"/>
</dbReference>
<keyword evidence="6" id="KW-1185">Reference proteome</keyword>
<reference evidence="5 6" key="1">
    <citation type="journal article" date="2014" name="Genome Announc.">
        <title>Draft genome sequence of the pathogenic fungus Scedosporium apiospermum.</title>
        <authorList>
            <person name="Vandeputte P."/>
            <person name="Ghamrawi S."/>
            <person name="Rechenmann M."/>
            <person name="Iltis A."/>
            <person name="Giraud S."/>
            <person name="Fleury M."/>
            <person name="Thornton C."/>
            <person name="Delhaes L."/>
            <person name="Meyer W."/>
            <person name="Papon N."/>
            <person name="Bouchara J.P."/>
        </authorList>
    </citation>
    <scope>NUCLEOTIDE SEQUENCE [LARGE SCALE GENOMIC DNA]</scope>
    <source>
        <strain evidence="5 6">IHEM 14462</strain>
    </source>
</reference>
<dbReference type="PROSITE" id="PS51718">
    <property type="entry name" value="G_DYNAMIN_2"/>
    <property type="match status" value="1"/>
</dbReference>
<dbReference type="Gene3D" id="1.20.120.1240">
    <property type="entry name" value="Dynamin, middle domain"/>
    <property type="match status" value="1"/>
</dbReference>
<dbReference type="Gene3D" id="3.40.50.300">
    <property type="entry name" value="P-loop containing nucleotide triphosphate hydrolases"/>
    <property type="match status" value="1"/>
</dbReference>
<dbReference type="CDD" id="cd08771">
    <property type="entry name" value="DLP_1"/>
    <property type="match status" value="1"/>
</dbReference>
<evidence type="ECO:0000313" key="5">
    <source>
        <dbReference type="EMBL" id="KEZ44934.1"/>
    </source>
</evidence>
<dbReference type="GO" id="GO:0006897">
    <property type="term" value="P:endocytosis"/>
    <property type="evidence" value="ECO:0007669"/>
    <property type="project" value="TreeGrafter"/>
</dbReference>
<dbReference type="SMART" id="SM00053">
    <property type="entry name" value="DYNc"/>
    <property type="match status" value="1"/>
</dbReference>
<dbReference type="KEGG" id="sapo:SAPIO_CDS2301"/>
<dbReference type="HOGENOM" id="CLU_008964_7_3_1"/>
<gene>
    <name evidence="5" type="ORF">SAPIO_CDS2301</name>
</gene>
<keyword evidence="2" id="KW-0342">GTP-binding</keyword>